<reference evidence="1 2" key="1">
    <citation type="submission" date="2014-12" db="EMBL/GenBank/DDBJ databases">
        <title>Comparative genome analysis of Bacillus coagulans HM-08, Clostridium butyricum HM-68, Bacillus subtilis HM-66 and Bacillus licheniformis BL-09.</title>
        <authorList>
            <person name="Zhang H."/>
        </authorList>
    </citation>
    <scope>NUCLEOTIDE SEQUENCE [LARGE SCALE GENOMIC DNA]</scope>
    <source>
        <strain evidence="1 2">HM-66</strain>
    </source>
</reference>
<evidence type="ECO:0000313" key="1">
    <source>
        <dbReference type="EMBL" id="KIU11850.1"/>
    </source>
</evidence>
<name>A0A0D1KSG3_BACIU</name>
<evidence type="ECO:0000313" key="2">
    <source>
        <dbReference type="Proteomes" id="UP000032247"/>
    </source>
</evidence>
<accession>A0A0D1KSG3</accession>
<proteinExistence type="predicted"/>
<gene>
    <name evidence="1" type="ORF">SC09_Contig19orf00102</name>
</gene>
<comment type="caution">
    <text evidence="1">The sequence shown here is derived from an EMBL/GenBank/DDBJ whole genome shotgun (WGS) entry which is preliminary data.</text>
</comment>
<protein>
    <submittedName>
        <fullName evidence="1">Uncharacterized protein</fullName>
    </submittedName>
</protein>
<dbReference type="PATRIC" id="fig|1423.173.peg.733"/>
<dbReference type="Proteomes" id="UP000032247">
    <property type="component" value="Unassembled WGS sequence"/>
</dbReference>
<organism evidence="1 2">
    <name type="scientific">Bacillus subtilis</name>
    <dbReference type="NCBI Taxonomy" id="1423"/>
    <lineage>
        <taxon>Bacteria</taxon>
        <taxon>Bacillati</taxon>
        <taxon>Bacillota</taxon>
        <taxon>Bacilli</taxon>
        <taxon>Bacillales</taxon>
        <taxon>Bacillaceae</taxon>
        <taxon>Bacillus</taxon>
    </lineage>
</organism>
<dbReference type="EMBL" id="JXBC01000002">
    <property type="protein sequence ID" value="KIU11850.1"/>
    <property type="molecule type" value="Genomic_DNA"/>
</dbReference>
<dbReference type="AlphaFoldDB" id="A0A0D1KSG3"/>
<sequence>MLLIFLFFIFFRLFWSTIGEHKKSLLSFIVERLKGFFAFSFMLPLYPKQSLSIHY</sequence>